<keyword evidence="7" id="KW-1185">Reference proteome</keyword>
<reference evidence="6 7" key="1">
    <citation type="submission" date="2017-04" db="EMBL/GenBank/DDBJ databases">
        <authorList>
            <person name="Afonso C.L."/>
            <person name="Miller P.J."/>
            <person name="Scott M.A."/>
            <person name="Spackman E."/>
            <person name="Goraichik I."/>
            <person name="Dimitrov K.M."/>
            <person name="Suarez D.L."/>
            <person name="Swayne D.E."/>
        </authorList>
    </citation>
    <scope>NUCLEOTIDE SEQUENCE [LARGE SCALE GENOMIC DNA]</scope>
    <source>
        <strain evidence="6 7">ToBE</strain>
    </source>
</reference>
<evidence type="ECO:0000256" key="1">
    <source>
        <dbReference type="ARBA" id="ARBA00023125"/>
    </source>
</evidence>
<evidence type="ECO:0000259" key="5">
    <source>
        <dbReference type="PROSITE" id="PS51900"/>
    </source>
</evidence>
<dbReference type="PROSITE" id="PS51900">
    <property type="entry name" value="CB"/>
    <property type="match status" value="1"/>
</dbReference>
<keyword evidence="2" id="KW-0233">DNA recombination</keyword>
<dbReference type="STRING" id="698762.SAMN00808754_0808"/>
<dbReference type="Proteomes" id="UP000192569">
    <property type="component" value="Chromosome I"/>
</dbReference>
<evidence type="ECO:0000256" key="2">
    <source>
        <dbReference type="ARBA" id="ARBA00023172"/>
    </source>
</evidence>
<dbReference type="SUPFAM" id="SSF56349">
    <property type="entry name" value="DNA breaking-rejoining enzymes"/>
    <property type="match status" value="1"/>
</dbReference>
<sequence>MTDLDIMANEECRYFFQHYKMAASTARYYAITLRKLFRFIGEHPAKVSFRNFYENYNERGEFLSVSPVDTAFIEEFLKTIPQPYYKRQVLSQLRTFFRVLCSSGGPLEGLPNPAEGIQVKVPERIVVRDVITPDEFSKMIACAGASEHPQLSRAVVTTLYGTGLRISELINLPLVEDVEHLRALLVPSPKTRKEYLLPLLPQVMDSILTYIRGERRLVPARPETESLLFLTPKGRKLSGQWVNKLLKSLCAKAGIQKRITSHCLRHSFATNLWKNGADIAEIKELLNHASITTTQLYVHTLPRRDLRKVIYDNPLAKIVGNFWSRQFMTADNRKKL</sequence>
<dbReference type="Pfam" id="PF00589">
    <property type="entry name" value="Phage_integrase"/>
    <property type="match status" value="1"/>
</dbReference>
<dbReference type="InterPro" id="IPR011010">
    <property type="entry name" value="DNA_brk_join_enz"/>
</dbReference>
<evidence type="ECO:0000313" key="7">
    <source>
        <dbReference type="Proteomes" id="UP000192569"/>
    </source>
</evidence>
<proteinExistence type="predicted"/>
<dbReference type="AlphaFoldDB" id="A0A1W1VIN0"/>
<dbReference type="EMBL" id="LT838272">
    <property type="protein sequence ID" value="SMB93178.1"/>
    <property type="molecule type" value="Genomic_DNA"/>
</dbReference>
<name>A0A1W1VIN0_9FIRM</name>
<dbReference type="RefSeq" id="WP_084664266.1">
    <property type="nucleotide sequence ID" value="NZ_LT838272.1"/>
</dbReference>
<organism evidence="6 7">
    <name type="scientific">Thermanaeromonas toyohensis ToBE</name>
    <dbReference type="NCBI Taxonomy" id="698762"/>
    <lineage>
        <taxon>Bacteria</taxon>
        <taxon>Bacillati</taxon>
        <taxon>Bacillota</taxon>
        <taxon>Clostridia</taxon>
        <taxon>Neomoorellales</taxon>
        <taxon>Neomoorellaceae</taxon>
        <taxon>Thermanaeromonas</taxon>
    </lineage>
</organism>
<dbReference type="PANTHER" id="PTHR30349">
    <property type="entry name" value="PHAGE INTEGRASE-RELATED"/>
    <property type="match status" value="1"/>
</dbReference>
<dbReference type="InterPro" id="IPR050090">
    <property type="entry name" value="Tyrosine_recombinase_XerCD"/>
</dbReference>
<evidence type="ECO:0000313" key="6">
    <source>
        <dbReference type="EMBL" id="SMB93178.1"/>
    </source>
</evidence>
<dbReference type="GO" id="GO:0003677">
    <property type="term" value="F:DNA binding"/>
    <property type="evidence" value="ECO:0007669"/>
    <property type="project" value="UniProtKB-UniRule"/>
</dbReference>
<feature type="domain" description="Core-binding (CB)" evidence="5">
    <location>
        <begin position="6"/>
        <end position="101"/>
    </location>
</feature>
<protein>
    <submittedName>
        <fullName evidence="6">Phage integrase family protein</fullName>
    </submittedName>
</protein>
<dbReference type="PROSITE" id="PS51898">
    <property type="entry name" value="TYR_RECOMBINASE"/>
    <property type="match status" value="1"/>
</dbReference>
<evidence type="ECO:0000259" key="4">
    <source>
        <dbReference type="PROSITE" id="PS51898"/>
    </source>
</evidence>
<dbReference type="InterPro" id="IPR044068">
    <property type="entry name" value="CB"/>
</dbReference>
<dbReference type="Gene3D" id="1.10.443.10">
    <property type="entry name" value="Intergrase catalytic core"/>
    <property type="match status" value="1"/>
</dbReference>
<dbReference type="PANTHER" id="PTHR30349:SF81">
    <property type="entry name" value="TYROSINE RECOMBINASE XERC"/>
    <property type="match status" value="1"/>
</dbReference>
<dbReference type="GO" id="GO:0006310">
    <property type="term" value="P:DNA recombination"/>
    <property type="evidence" value="ECO:0007669"/>
    <property type="project" value="UniProtKB-KW"/>
</dbReference>
<keyword evidence="1 3" id="KW-0238">DNA-binding</keyword>
<accession>A0A1W1VIN0</accession>
<gene>
    <name evidence="6" type="ORF">SAMN00808754_0808</name>
</gene>
<dbReference type="InterPro" id="IPR002104">
    <property type="entry name" value="Integrase_catalytic"/>
</dbReference>
<dbReference type="GO" id="GO:0015074">
    <property type="term" value="P:DNA integration"/>
    <property type="evidence" value="ECO:0007669"/>
    <property type="project" value="InterPro"/>
</dbReference>
<evidence type="ECO:0000256" key="3">
    <source>
        <dbReference type="PROSITE-ProRule" id="PRU01248"/>
    </source>
</evidence>
<dbReference type="InterPro" id="IPR013762">
    <property type="entry name" value="Integrase-like_cat_sf"/>
</dbReference>
<dbReference type="OrthoDB" id="184666at2"/>
<feature type="domain" description="Tyr recombinase" evidence="4">
    <location>
        <begin position="126"/>
        <end position="312"/>
    </location>
</feature>